<keyword evidence="2" id="KW-0808">Transferase</keyword>
<dbReference type="VEuPathDB" id="TrichDB:TVAGG3_0654730"/>
<dbReference type="KEGG" id="tva:4745083"/>
<dbReference type="InParanoid" id="A2G5Z1"/>
<dbReference type="InterPro" id="IPR011009">
    <property type="entry name" value="Kinase-like_dom_sf"/>
</dbReference>
<dbReference type="SUPFAM" id="SSF56112">
    <property type="entry name" value="Protein kinase-like (PK-like)"/>
    <property type="match status" value="1"/>
</dbReference>
<evidence type="ECO:0000313" key="2">
    <source>
        <dbReference type="EMBL" id="EAX87431.1"/>
    </source>
</evidence>
<dbReference type="PANTHER" id="PTHR24362:SF309">
    <property type="entry name" value="PROTEIN KINASE DOMAIN-CONTAINING PROTEIN"/>
    <property type="match status" value="1"/>
</dbReference>
<dbReference type="VEuPathDB" id="TrichDB:TVAG_052670"/>
<dbReference type="Pfam" id="PF00069">
    <property type="entry name" value="Pkinase"/>
    <property type="match status" value="1"/>
</dbReference>
<keyword evidence="2" id="KW-0418">Kinase</keyword>
<evidence type="ECO:0000259" key="1">
    <source>
        <dbReference type="PROSITE" id="PS50011"/>
    </source>
</evidence>
<feature type="domain" description="Protein kinase" evidence="1">
    <location>
        <begin position="14"/>
        <end position="254"/>
    </location>
</feature>
<dbReference type="PROSITE" id="PS50011">
    <property type="entry name" value="PROTEIN_KINASE_DOM"/>
    <property type="match status" value="1"/>
</dbReference>
<dbReference type="GO" id="GO:0005524">
    <property type="term" value="F:ATP binding"/>
    <property type="evidence" value="ECO:0007669"/>
    <property type="project" value="InterPro"/>
</dbReference>
<evidence type="ECO:0000313" key="3">
    <source>
        <dbReference type="Proteomes" id="UP000001542"/>
    </source>
</evidence>
<dbReference type="RefSeq" id="XP_001300361.1">
    <property type="nucleotide sequence ID" value="XM_001300360.1"/>
</dbReference>
<reference evidence="2" key="1">
    <citation type="submission" date="2006-10" db="EMBL/GenBank/DDBJ databases">
        <authorList>
            <person name="Amadeo P."/>
            <person name="Zhao Q."/>
            <person name="Wortman J."/>
            <person name="Fraser-Liggett C."/>
            <person name="Carlton J."/>
        </authorList>
    </citation>
    <scope>NUCLEOTIDE SEQUENCE</scope>
    <source>
        <strain evidence="2">G3</strain>
    </source>
</reference>
<dbReference type="EMBL" id="DS114454">
    <property type="protein sequence ID" value="EAX87431.1"/>
    <property type="molecule type" value="Genomic_DNA"/>
</dbReference>
<dbReference type="AlphaFoldDB" id="A2G5Z1"/>
<dbReference type="STRING" id="5722.A2G5Z1"/>
<protein>
    <submittedName>
        <fullName evidence="2">CAMK family protein kinase</fullName>
    </submittedName>
</protein>
<dbReference type="GO" id="GO:0004672">
    <property type="term" value="F:protein kinase activity"/>
    <property type="evidence" value="ECO:0007669"/>
    <property type="project" value="InterPro"/>
</dbReference>
<organism evidence="2 3">
    <name type="scientific">Trichomonas vaginalis (strain ATCC PRA-98 / G3)</name>
    <dbReference type="NCBI Taxonomy" id="412133"/>
    <lineage>
        <taxon>Eukaryota</taxon>
        <taxon>Metamonada</taxon>
        <taxon>Parabasalia</taxon>
        <taxon>Trichomonadida</taxon>
        <taxon>Trichomonadidae</taxon>
        <taxon>Trichomonas</taxon>
    </lineage>
</organism>
<dbReference type="PROSITE" id="PS00108">
    <property type="entry name" value="PROTEIN_KINASE_ST"/>
    <property type="match status" value="1"/>
</dbReference>
<dbReference type="Proteomes" id="UP000001542">
    <property type="component" value="Unassembled WGS sequence"/>
</dbReference>
<dbReference type="OrthoDB" id="10252171at2759"/>
<accession>A2G5Z1</accession>
<dbReference type="InterPro" id="IPR008271">
    <property type="entry name" value="Ser/Thr_kinase_AS"/>
</dbReference>
<proteinExistence type="predicted"/>
<keyword evidence="3" id="KW-1185">Reference proteome</keyword>
<dbReference type="eggNOG" id="KOG0583">
    <property type="taxonomic scope" value="Eukaryota"/>
</dbReference>
<name>A2G5Z1_TRIV3</name>
<dbReference type="Gene3D" id="1.10.510.10">
    <property type="entry name" value="Transferase(Phosphotransferase) domain 1"/>
    <property type="match status" value="1"/>
</dbReference>
<dbReference type="PANTHER" id="PTHR24362">
    <property type="entry name" value="SERINE/THREONINE-PROTEIN KINASE NEK"/>
    <property type="match status" value="1"/>
</dbReference>
<dbReference type="SMART" id="SM00220">
    <property type="entry name" value="S_TKc"/>
    <property type="match status" value="1"/>
</dbReference>
<reference evidence="2" key="2">
    <citation type="journal article" date="2007" name="Science">
        <title>Draft genome sequence of the sexually transmitted pathogen Trichomonas vaginalis.</title>
        <authorList>
            <person name="Carlton J.M."/>
            <person name="Hirt R.P."/>
            <person name="Silva J.C."/>
            <person name="Delcher A.L."/>
            <person name="Schatz M."/>
            <person name="Zhao Q."/>
            <person name="Wortman J.R."/>
            <person name="Bidwell S.L."/>
            <person name="Alsmark U.C.M."/>
            <person name="Besteiro S."/>
            <person name="Sicheritz-Ponten T."/>
            <person name="Noel C.J."/>
            <person name="Dacks J.B."/>
            <person name="Foster P.G."/>
            <person name="Simillion C."/>
            <person name="Van de Peer Y."/>
            <person name="Miranda-Saavedra D."/>
            <person name="Barton G.J."/>
            <person name="Westrop G.D."/>
            <person name="Mueller S."/>
            <person name="Dessi D."/>
            <person name="Fiori P.L."/>
            <person name="Ren Q."/>
            <person name="Paulsen I."/>
            <person name="Zhang H."/>
            <person name="Bastida-Corcuera F.D."/>
            <person name="Simoes-Barbosa A."/>
            <person name="Brown M.T."/>
            <person name="Hayes R.D."/>
            <person name="Mukherjee M."/>
            <person name="Okumura C.Y."/>
            <person name="Schneider R."/>
            <person name="Smith A.J."/>
            <person name="Vanacova S."/>
            <person name="Villalvazo M."/>
            <person name="Haas B.J."/>
            <person name="Pertea M."/>
            <person name="Feldblyum T.V."/>
            <person name="Utterback T.R."/>
            <person name="Shu C.L."/>
            <person name="Osoegawa K."/>
            <person name="de Jong P.J."/>
            <person name="Hrdy I."/>
            <person name="Horvathova L."/>
            <person name="Zubacova Z."/>
            <person name="Dolezal P."/>
            <person name="Malik S.B."/>
            <person name="Logsdon J.M. Jr."/>
            <person name="Henze K."/>
            <person name="Gupta A."/>
            <person name="Wang C.C."/>
            <person name="Dunne R.L."/>
            <person name="Upcroft J.A."/>
            <person name="Upcroft P."/>
            <person name="White O."/>
            <person name="Salzberg S.L."/>
            <person name="Tang P."/>
            <person name="Chiu C.-H."/>
            <person name="Lee Y.-S."/>
            <person name="Embley T.M."/>
            <person name="Coombs G.H."/>
            <person name="Mottram J.C."/>
            <person name="Tachezy J."/>
            <person name="Fraser-Liggett C.M."/>
            <person name="Johnson P.J."/>
        </authorList>
    </citation>
    <scope>NUCLEOTIDE SEQUENCE [LARGE SCALE GENOMIC DNA]</scope>
    <source>
        <strain evidence="2">G3</strain>
    </source>
</reference>
<gene>
    <name evidence="2" type="ORF">TVAG_052670</name>
</gene>
<dbReference type="SMR" id="A2G5Z1"/>
<sequence>MNDEELEFFQEQGLVCQDVIASGSYGIIYNVYHRAYNTNFALKKIPQKFFHEGEIECLMNIDDPRIVRLYKYYKFNEYVYLLMEYCPSDLEKYMRTHSITSQEEMKRIIHDVIAAIKVCHDRNIAHCDIKPSNFLIDNYGRIKIGDFGLSMIDSQSCCCRGTPLFMAPEVYLKNGYDPILADVWSVGVLTFLIATGEFPFYGKDRNTLAQSIRGGFYNDREVKDHYLKNLIRHCLDKNPQNRPKISELLGFQYFQNSLKVPEFSKQDQFLSTCRLVRPKIEKRRSSFGDQFVRIPKIKIHRNSNDSILV</sequence>
<dbReference type="InterPro" id="IPR000719">
    <property type="entry name" value="Prot_kinase_dom"/>
</dbReference>